<evidence type="ECO:0000313" key="1">
    <source>
        <dbReference type="EMBL" id="AFX74661.1"/>
    </source>
</evidence>
<evidence type="ECO:0000313" key="2">
    <source>
        <dbReference type="Proteomes" id="UP000009399"/>
    </source>
</evidence>
<dbReference type="RefSeq" id="WP_013302470.1">
    <property type="nucleotide sequence ID" value="NC_019552.1"/>
</dbReference>
<organism evidence="1 2">
    <name type="scientific">Mesomycoplasma hyorhinis SK76</name>
    <dbReference type="NCBI Taxonomy" id="1118964"/>
    <lineage>
        <taxon>Bacteria</taxon>
        <taxon>Bacillati</taxon>
        <taxon>Mycoplasmatota</taxon>
        <taxon>Mycoplasmoidales</taxon>
        <taxon>Metamycoplasmataceae</taxon>
        <taxon>Mesomycoplasma</taxon>
    </lineage>
</organism>
<protein>
    <recommendedName>
        <fullName evidence="3">DUF2714 domain-containing protein</fullName>
    </recommendedName>
</protein>
<dbReference type="Proteomes" id="UP000009399">
    <property type="component" value="Chromosome"/>
</dbReference>
<dbReference type="InterPro" id="IPR021222">
    <property type="entry name" value="DUF2714"/>
</dbReference>
<dbReference type="EMBL" id="CP003914">
    <property type="protein sequence ID" value="AFX74661.1"/>
    <property type="molecule type" value="Genomic_DNA"/>
</dbReference>
<dbReference type="KEGG" id="mhs:MOS_760"/>
<dbReference type="Pfam" id="PF10896">
    <property type="entry name" value="DUF2714"/>
    <property type="match status" value="1"/>
</dbReference>
<name>A0AAI8FE72_MESHY</name>
<gene>
    <name evidence="1" type="ORF">MOS_760</name>
</gene>
<evidence type="ECO:0008006" key="3">
    <source>
        <dbReference type="Google" id="ProtNLM"/>
    </source>
</evidence>
<dbReference type="AlphaFoldDB" id="A0AAI8FE72"/>
<accession>A0AAI8FE72</accession>
<sequence>MKNKILEMFSSFSFKKKKNEEKLEKSNLQEYLVFDNQTKIEVVDLYKNYKLKRQTTHFVSYDQLYSYVLLKTHQGFHSELYKKYEQNYKNALANKRNLEFSNFVISFNLDLKYSQKLLVPIVITKGTSNDLAINFVSSSNLQEQTFFNVLNQEIVKLLNAYKTIEIFPGLLLFKGNDASGSLKTLFSKDFISVIKR</sequence>
<proteinExistence type="predicted"/>
<reference evidence="1 2" key="1">
    <citation type="journal article" date="2013" name="Genome Announc.">
        <title>Complete Genome Sequence of Mycoplasma hyorhinis Strain SK76.</title>
        <authorList>
            <person name="Goodison S."/>
            <person name="Urquidi V."/>
            <person name="Kumar D."/>
            <person name="Reyes L."/>
            <person name="Rosser C.J."/>
        </authorList>
    </citation>
    <scope>NUCLEOTIDE SEQUENCE [LARGE SCALE GENOMIC DNA]</scope>
    <source>
        <strain evidence="1 2">SK76</strain>
    </source>
</reference>